<evidence type="ECO:0000259" key="2">
    <source>
        <dbReference type="Pfam" id="PF01243"/>
    </source>
</evidence>
<name>A0ABQ2MH93_9ACTN</name>
<evidence type="ECO:0000313" key="4">
    <source>
        <dbReference type="Proteomes" id="UP000656881"/>
    </source>
</evidence>
<sequence length="146" mass="16658">MMKPMTDAEWRSFVLTGTRTGKLATNRADGRPHVTPVWFLLDDTGEDTYLLFTTWHASLKHKSLRREPRFSLCVDDQEPPYSYVMLECTADFTDDPGLMREWATRIGGRYMGQERAAAYGERNSVEGEYLVRARVDRVIGFGGVAD</sequence>
<keyword evidence="1" id="KW-0560">Oxidoreductase</keyword>
<accession>A0ABQ2MH93</accession>
<dbReference type="InterPro" id="IPR052019">
    <property type="entry name" value="F420H2_bilvrd_red/Heme_oxyg"/>
</dbReference>
<feature type="domain" description="Pyridoxamine 5'-phosphate oxidase N-terminal" evidence="2">
    <location>
        <begin position="8"/>
        <end position="118"/>
    </location>
</feature>
<dbReference type="EMBL" id="BMNG01000013">
    <property type="protein sequence ID" value="GGO51844.1"/>
    <property type="molecule type" value="Genomic_DNA"/>
</dbReference>
<evidence type="ECO:0000256" key="1">
    <source>
        <dbReference type="ARBA" id="ARBA00023002"/>
    </source>
</evidence>
<dbReference type="NCBIfam" id="TIGR03618">
    <property type="entry name" value="Rv1155_F420"/>
    <property type="match status" value="1"/>
</dbReference>
<comment type="caution">
    <text evidence="3">The sequence shown here is derived from an EMBL/GenBank/DDBJ whole genome shotgun (WGS) entry which is preliminary data.</text>
</comment>
<dbReference type="Gene3D" id="2.30.110.10">
    <property type="entry name" value="Electron Transport, Fmn-binding Protein, Chain A"/>
    <property type="match status" value="1"/>
</dbReference>
<keyword evidence="4" id="KW-1185">Reference proteome</keyword>
<dbReference type="SUPFAM" id="SSF50475">
    <property type="entry name" value="FMN-binding split barrel"/>
    <property type="match status" value="1"/>
</dbReference>
<dbReference type="Proteomes" id="UP000656881">
    <property type="component" value="Unassembled WGS sequence"/>
</dbReference>
<protein>
    <submittedName>
        <fullName evidence="3">PPOX class F420-dependent enzyme</fullName>
    </submittedName>
</protein>
<reference evidence="4" key="1">
    <citation type="journal article" date="2019" name="Int. J. Syst. Evol. Microbiol.">
        <title>The Global Catalogue of Microorganisms (GCM) 10K type strain sequencing project: providing services to taxonomists for standard genome sequencing and annotation.</title>
        <authorList>
            <consortium name="The Broad Institute Genomics Platform"/>
            <consortium name="The Broad Institute Genome Sequencing Center for Infectious Disease"/>
            <person name="Wu L."/>
            <person name="Ma J."/>
        </authorList>
    </citation>
    <scope>NUCLEOTIDE SEQUENCE [LARGE SCALE GENOMIC DNA]</scope>
    <source>
        <strain evidence="4">CGMCC 4.7349</strain>
    </source>
</reference>
<dbReference type="InterPro" id="IPR019920">
    <property type="entry name" value="F420-binding_dom_put"/>
</dbReference>
<dbReference type="InterPro" id="IPR012349">
    <property type="entry name" value="Split_barrel_FMN-bd"/>
</dbReference>
<proteinExistence type="predicted"/>
<dbReference type="PANTHER" id="PTHR35176">
    <property type="entry name" value="HEME OXYGENASE HI_0854-RELATED"/>
    <property type="match status" value="1"/>
</dbReference>
<evidence type="ECO:0000313" key="3">
    <source>
        <dbReference type="EMBL" id="GGO51844.1"/>
    </source>
</evidence>
<dbReference type="InterPro" id="IPR011576">
    <property type="entry name" value="Pyridox_Oxase_N"/>
</dbReference>
<dbReference type="Pfam" id="PF01243">
    <property type="entry name" value="PNPOx_N"/>
    <property type="match status" value="1"/>
</dbReference>
<organism evidence="3 4">
    <name type="scientific">Streptomyces lasiicapitis</name>
    <dbReference type="NCBI Taxonomy" id="1923961"/>
    <lineage>
        <taxon>Bacteria</taxon>
        <taxon>Bacillati</taxon>
        <taxon>Actinomycetota</taxon>
        <taxon>Actinomycetes</taxon>
        <taxon>Kitasatosporales</taxon>
        <taxon>Streptomycetaceae</taxon>
        <taxon>Streptomyces</taxon>
    </lineage>
</organism>
<dbReference type="PANTHER" id="PTHR35176:SF1">
    <property type="entry name" value="F420H(2)-DEPENDENT BILIVERDIN REDUCTASE"/>
    <property type="match status" value="1"/>
</dbReference>
<gene>
    <name evidence="3" type="ORF">GCM10012286_55470</name>
</gene>